<protein>
    <recommendedName>
        <fullName evidence="3">AB hydrolase-1 domain-containing protein</fullName>
    </recommendedName>
</protein>
<dbReference type="AlphaFoldDB" id="A0AAW0FJY3"/>
<evidence type="ECO:0008006" key="3">
    <source>
        <dbReference type="Google" id="ProtNLM"/>
    </source>
</evidence>
<keyword evidence="2" id="KW-1185">Reference proteome</keyword>
<organism evidence="1 2">
    <name type="scientific">Cerrena zonata</name>
    <dbReference type="NCBI Taxonomy" id="2478898"/>
    <lineage>
        <taxon>Eukaryota</taxon>
        <taxon>Fungi</taxon>
        <taxon>Dikarya</taxon>
        <taxon>Basidiomycota</taxon>
        <taxon>Agaricomycotina</taxon>
        <taxon>Agaricomycetes</taxon>
        <taxon>Polyporales</taxon>
        <taxon>Cerrenaceae</taxon>
        <taxon>Cerrena</taxon>
    </lineage>
</organism>
<dbReference type="SUPFAM" id="SSF53474">
    <property type="entry name" value="alpha/beta-Hydrolases"/>
    <property type="match status" value="1"/>
</dbReference>
<name>A0AAW0FJY3_9APHY</name>
<gene>
    <name evidence="1" type="ORF">QCA50_017364</name>
</gene>
<proteinExistence type="predicted"/>
<evidence type="ECO:0000313" key="2">
    <source>
        <dbReference type="Proteomes" id="UP001385951"/>
    </source>
</evidence>
<sequence>MPLATLDSHGTHLYYEDSGVPTNASTTYKTLVLIHGTLFNNAIFRPALPFASENNIRIITVNQRDHRQSSPYTKEELALLTSPEKDKQDAFYKTRVRDLANLLTFLIEKENLIPTSSDNQSGGLSVAFWSSANSWMTSFMTYADEVITDARQKDTLARYIRAFIMYDAPGIACGVPPPPPQKDLVIAYETFSPWVSAYHNHHPALLEYLESPTLDKFTTEEEVCDALGWVGAPDRAPTSDRIPPKLLEEIMEPIEGFYNSQVPLFIINPELLESYAQRALRDGAFPNARLEVIICGRTIGNILHTGWKLRRSLLEDSLVKKVQNPRKTSFHVWRGFNHVPHWDDPEEFTKLMASVA</sequence>
<accession>A0AAW0FJY3</accession>
<dbReference type="Gene3D" id="3.40.50.1820">
    <property type="entry name" value="alpha/beta hydrolase"/>
    <property type="match status" value="1"/>
</dbReference>
<dbReference type="Proteomes" id="UP001385951">
    <property type="component" value="Unassembled WGS sequence"/>
</dbReference>
<comment type="caution">
    <text evidence="1">The sequence shown here is derived from an EMBL/GenBank/DDBJ whole genome shotgun (WGS) entry which is preliminary data.</text>
</comment>
<reference evidence="1 2" key="1">
    <citation type="submission" date="2022-09" db="EMBL/GenBank/DDBJ databases">
        <authorList>
            <person name="Palmer J.M."/>
        </authorList>
    </citation>
    <scope>NUCLEOTIDE SEQUENCE [LARGE SCALE GENOMIC DNA]</scope>
    <source>
        <strain evidence="1 2">DSM 7382</strain>
    </source>
</reference>
<dbReference type="EMBL" id="JASBNA010000057">
    <property type="protein sequence ID" value="KAK7679652.1"/>
    <property type="molecule type" value="Genomic_DNA"/>
</dbReference>
<evidence type="ECO:0000313" key="1">
    <source>
        <dbReference type="EMBL" id="KAK7679652.1"/>
    </source>
</evidence>
<dbReference type="InterPro" id="IPR029058">
    <property type="entry name" value="AB_hydrolase_fold"/>
</dbReference>